<accession>A0A0M3I1R3</accession>
<proteinExistence type="predicted"/>
<keyword evidence="1" id="KW-1185">Reference proteome</keyword>
<dbReference type="Proteomes" id="UP000036681">
    <property type="component" value="Unplaced"/>
</dbReference>
<name>A0A0M3I1R3_ASCLU</name>
<dbReference type="WBParaSite" id="ALUE_0001027601-mRNA-1">
    <property type="protein sequence ID" value="ALUE_0001027601-mRNA-1"/>
    <property type="gene ID" value="ALUE_0001027601"/>
</dbReference>
<dbReference type="AlphaFoldDB" id="A0A0M3I1R3"/>
<evidence type="ECO:0000313" key="2">
    <source>
        <dbReference type="WBParaSite" id="ALUE_0001027601-mRNA-1"/>
    </source>
</evidence>
<organism evidence="1 2">
    <name type="scientific">Ascaris lumbricoides</name>
    <name type="common">Giant roundworm</name>
    <dbReference type="NCBI Taxonomy" id="6252"/>
    <lineage>
        <taxon>Eukaryota</taxon>
        <taxon>Metazoa</taxon>
        <taxon>Ecdysozoa</taxon>
        <taxon>Nematoda</taxon>
        <taxon>Chromadorea</taxon>
        <taxon>Rhabditida</taxon>
        <taxon>Spirurina</taxon>
        <taxon>Ascaridomorpha</taxon>
        <taxon>Ascaridoidea</taxon>
        <taxon>Ascarididae</taxon>
        <taxon>Ascaris</taxon>
    </lineage>
</organism>
<reference evidence="2" key="1">
    <citation type="submission" date="2017-02" db="UniProtKB">
        <authorList>
            <consortium name="WormBaseParasite"/>
        </authorList>
    </citation>
    <scope>IDENTIFICATION</scope>
</reference>
<sequence length="119" mass="13086">MRVLRALRDSVRCSDQPTNPNTHLYVAIARLETCLSLSLGVWGVECVPTALASHRSSTGCVFSEGVKTSHALFHRVDDKVELRGSRQQYGIRLFGVFCGTASRLIARTYVCLFAVSALL</sequence>
<protein>
    <submittedName>
        <fullName evidence="2">Transmembrane protein</fullName>
    </submittedName>
</protein>
<evidence type="ECO:0000313" key="1">
    <source>
        <dbReference type="Proteomes" id="UP000036681"/>
    </source>
</evidence>